<proteinExistence type="predicted"/>
<sequence length="32" mass="3782">MVVVYGGVKKVFFTAHYDSYIHERSIYSLRIC</sequence>
<comment type="caution">
    <text evidence="1">The sequence shown here is derived from an EMBL/GenBank/DDBJ whole genome shotgun (WGS) entry which is preliminary data.</text>
</comment>
<reference evidence="1 2" key="1">
    <citation type="journal article" date="2013" name="Nature">
        <title>Anaerobic oxidation of methane coupled to nitrate reduction in a novel archaeal lineage.</title>
        <authorList>
            <person name="Haroon M.F."/>
            <person name="Hu S."/>
            <person name="Shi Y."/>
            <person name="Imelfort M."/>
            <person name="Keller J."/>
            <person name="Hugenholtz P."/>
            <person name="Yuan Z."/>
            <person name="Tyson G.W."/>
        </authorList>
    </citation>
    <scope>NUCLEOTIDE SEQUENCE [LARGE SCALE GENOMIC DNA]</scope>
    <source>
        <strain evidence="1 2">ANME-2d</strain>
    </source>
</reference>
<dbReference type="EMBL" id="JMIY01000007">
    <property type="protein sequence ID" value="KCZ71091.1"/>
    <property type="molecule type" value="Genomic_DNA"/>
</dbReference>
<name>A0A062UVP2_9EURY</name>
<dbReference type="AlphaFoldDB" id="A0A062UVP2"/>
<accession>A0A062UVP2</accession>
<keyword evidence="2" id="KW-1185">Reference proteome</keyword>
<evidence type="ECO:0000313" key="1">
    <source>
        <dbReference type="EMBL" id="KCZ71091.1"/>
    </source>
</evidence>
<gene>
    <name evidence="1" type="ORF">ANME2D_03123</name>
</gene>
<dbReference type="Proteomes" id="UP000027153">
    <property type="component" value="Unassembled WGS sequence"/>
</dbReference>
<organism evidence="1 2">
    <name type="scientific">Candidatus Methanoperedens nitratireducens</name>
    <dbReference type="NCBI Taxonomy" id="1392998"/>
    <lineage>
        <taxon>Archaea</taxon>
        <taxon>Methanobacteriati</taxon>
        <taxon>Methanobacteriota</taxon>
        <taxon>Stenosarchaea group</taxon>
        <taxon>Methanomicrobia</taxon>
        <taxon>Methanosarcinales</taxon>
        <taxon>ANME-2 cluster</taxon>
        <taxon>Candidatus Methanoperedentaceae</taxon>
        <taxon>Candidatus Methanoperedens</taxon>
    </lineage>
</organism>
<protein>
    <submittedName>
        <fullName evidence="1">Uncharacterized protein</fullName>
    </submittedName>
</protein>
<evidence type="ECO:0000313" key="2">
    <source>
        <dbReference type="Proteomes" id="UP000027153"/>
    </source>
</evidence>